<proteinExistence type="predicted"/>
<dbReference type="PATRIC" id="fig|1073571.4.peg.3031"/>
<dbReference type="STRING" id="483937.AMQ84_06470"/>
<accession>A0A0E4CWG1</accession>
<gene>
    <name evidence="1" type="ORF">PRIO_2841</name>
</gene>
<name>A0A0E4CWG1_9BACL</name>
<dbReference type="HOGENOM" id="CLU_2772015_0_0_9"/>
<dbReference type="AlphaFoldDB" id="A0A0E4CWG1"/>
<dbReference type="KEGG" id="pri:PRIO_2841"/>
<sequence length="68" mass="7661">MKATPKIEMLVDALNPVEESVNVITYMLTLHSGREIEILQQIDRKIGDVLVDLQSKVEQVVKQAEESP</sequence>
<dbReference type="RefSeq" id="WP_046503001.1">
    <property type="nucleotide sequence ID" value="NZ_LN831776.1"/>
</dbReference>
<reference evidence="2" key="1">
    <citation type="submission" date="2015-03" db="EMBL/GenBank/DDBJ databases">
        <authorList>
            <person name="Wibberg D."/>
        </authorList>
    </citation>
    <scope>NUCLEOTIDE SEQUENCE [LARGE SCALE GENOMIC DNA]</scope>
</reference>
<evidence type="ECO:0000313" key="1">
    <source>
        <dbReference type="EMBL" id="CQR55245.1"/>
    </source>
</evidence>
<protein>
    <submittedName>
        <fullName evidence="1">Uncharacterized protein</fullName>
    </submittedName>
</protein>
<dbReference type="EMBL" id="LN831776">
    <property type="protein sequence ID" value="CQR55245.1"/>
    <property type="molecule type" value="Genomic_DNA"/>
</dbReference>
<dbReference type="Proteomes" id="UP000033163">
    <property type="component" value="Chromosome I"/>
</dbReference>
<evidence type="ECO:0000313" key="2">
    <source>
        <dbReference type="Proteomes" id="UP000033163"/>
    </source>
</evidence>
<organism evidence="1 2">
    <name type="scientific">Paenibacillus riograndensis SBR5</name>
    <dbReference type="NCBI Taxonomy" id="1073571"/>
    <lineage>
        <taxon>Bacteria</taxon>
        <taxon>Bacillati</taxon>
        <taxon>Bacillota</taxon>
        <taxon>Bacilli</taxon>
        <taxon>Bacillales</taxon>
        <taxon>Paenibacillaceae</taxon>
        <taxon>Paenibacillus</taxon>
        <taxon>Paenibacillus sonchi group</taxon>
    </lineage>
</organism>